<evidence type="ECO:0000313" key="3">
    <source>
        <dbReference type="Proteomes" id="UP000253083"/>
    </source>
</evidence>
<dbReference type="Proteomes" id="UP000253083">
    <property type="component" value="Unassembled WGS sequence"/>
</dbReference>
<dbReference type="AlphaFoldDB" id="A0A395JJM6"/>
<dbReference type="EMBL" id="QNRT01000002">
    <property type="protein sequence ID" value="RBP50891.1"/>
    <property type="molecule type" value="Genomic_DNA"/>
</dbReference>
<keyword evidence="3" id="KW-1185">Reference proteome</keyword>
<comment type="caution">
    <text evidence="2">The sequence shown here is derived from an EMBL/GenBank/DDBJ whole genome shotgun (WGS) entry which is preliminary data.</text>
</comment>
<name>A0A395JJM6_9GAMM</name>
<organism evidence="2 3">
    <name type="scientific">Arenicella xantha</name>
    <dbReference type="NCBI Taxonomy" id="644221"/>
    <lineage>
        <taxon>Bacteria</taxon>
        <taxon>Pseudomonadati</taxon>
        <taxon>Pseudomonadota</taxon>
        <taxon>Gammaproteobacteria</taxon>
        <taxon>Arenicellales</taxon>
        <taxon>Arenicellaceae</taxon>
        <taxon>Arenicella</taxon>
    </lineage>
</organism>
<dbReference type="RefSeq" id="WP_147250950.1">
    <property type="nucleotide sequence ID" value="NZ_QNRT01000002.1"/>
</dbReference>
<dbReference type="InParanoid" id="A0A395JJM6"/>
<evidence type="ECO:0000256" key="1">
    <source>
        <dbReference type="SAM" id="MobiDB-lite"/>
    </source>
</evidence>
<proteinExistence type="predicted"/>
<sequence length="399" mass="45778">MQIPSSNLTSDLGARHRPSPMTQKAHGEIARRSLIAVVISLQCISPCWSAEAAQAKPLKATELAETPIELDDTTRKIDELDELEEPLESKEDNGCKQRTESRVWVDRLRADTHTRLCNTASWVDGLFGDEQPFKGENFRGKVAVGFRHDEIEGIDPRVRIRIRTDLPNMDNRLNAFVGRVEEDSYISNTEVSEDRLNNVGLRSTNDDDSEWLVGLGYRSPTRDSSGWDFSVGAKLSGGLSPYSRLTYRQVFQTGEDQFWKTEQTGFWRKQDGFGVSSNVDYTRMFGEKDIMVLNGSVKYTEEAEQWEWFTDATWHHSITDKRGVSSSVYARGEEENPVSLPEYGVTFTYIQPIMRDWVFIETGVDFRWEREYPGQSYQGAINLGIQFEMLLGDYYRRRR</sequence>
<dbReference type="OrthoDB" id="7054989at2"/>
<reference evidence="2 3" key="1">
    <citation type="submission" date="2018-06" db="EMBL/GenBank/DDBJ databases">
        <title>Genomic Encyclopedia of Type Strains, Phase IV (KMG-IV): sequencing the most valuable type-strain genomes for metagenomic binning, comparative biology and taxonomic classification.</title>
        <authorList>
            <person name="Goeker M."/>
        </authorList>
    </citation>
    <scope>NUCLEOTIDE SEQUENCE [LARGE SCALE GENOMIC DNA]</scope>
    <source>
        <strain evidence="2 3">DSM 24032</strain>
    </source>
</reference>
<evidence type="ECO:0000313" key="2">
    <source>
        <dbReference type="EMBL" id="RBP50891.1"/>
    </source>
</evidence>
<feature type="compositionally biased region" description="Polar residues" evidence="1">
    <location>
        <begin position="1"/>
        <end position="10"/>
    </location>
</feature>
<accession>A0A395JJM6</accession>
<feature type="region of interest" description="Disordered" evidence="1">
    <location>
        <begin position="1"/>
        <end position="27"/>
    </location>
</feature>
<protein>
    <submittedName>
        <fullName evidence="2">Uncharacterized protein</fullName>
    </submittedName>
</protein>
<gene>
    <name evidence="2" type="ORF">DFR28_102307</name>
</gene>